<evidence type="ECO:0000256" key="1">
    <source>
        <dbReference type="SAM" id="Phobius"/>
    </source>
</evidence>
<feature type="transmembrane region" description="Helical" evidence="1">
    <location>
        <begin position="178"/>
        <end position="199"/>
    </location>
</feature>
<sequence length="207" mass="24122">MDSFQQQRPQFEQQFDHDTVHRSKRYGKKKRSWISFILTFIALVLTAIAAYSMYTETLFKMVFLDQNVTYDQFKVFTEQLSHQNFIDLSSFEERLNQLLLVLNAFFILCFINIVFAILTLVFNRTIIKMINVLIAGLLLIIPIGFLYIIRQVASRMSTELSQLLGQVDPTAILVESSAIHNSIIFMAIATGLYFITLFFRNRRPKVK</sequence>
<dbReference type="Proteomes" id="UP000597038">
    <property type="component" value="Unassembled WGS sequence"/>
</dbReference>
<dbReference type="EMBL" id="QKXQ01000331">
    <property type="protein sequence ID" value="REH94803.1"/>
    <property type="molecule type" value="Genomic_DNA"/>
</dbReference>
<gene>
    <name evidence="3" type="ORF">DOS83_07135</name>
    <name evidence="2" type="ORF">I9026_06630</name>
</gene>
<dbReference type="RefSeq" id="WP_115902693.1">
    <property type="nucleotide sequence ID" value="NZ_CAJVAI010000021.1"/>
</dbReference>
<proteinExistence type="predicted"/>
<keyword evidence="5" id="KW-1185">Reference proteome</keyword>
<dbReference type="OrthoDB" id="2413874at2"/>
<comment type="caution">
    <text evidence="3">The sequence shown here is derived from an EMBL/GenBank/DDBJ whole genome shotgun (WGS) entry which is preliminary data.</text>
</comment>
<evidence type="ECO:0000313" key="5">
    <source>
        <dbReference type="Proteomes" id="UP000597038"/>
    </source>
</evidence>
<evidence type="ECO:0000313" key="2">
    <source>
        <dbReference type="EMBL" id="MBH9581048.1"/>
    </source>
</evidence>
<dbReference type="AlphaFoldDB" id="A0A3E0IPB8"/>
<feature type="transmembrane region" description="Helical" evidence="1">
    <location>
        <begin position="98"/>
        <end position="122"/>
    </location>
</feature>
<feature type="transmembrane region" description="Helical" evidence="1">
    <location>
        <begin position="32"/>
        <end position="54"/>
    </location>
</feature>
<protein>
    <submittedName>
        <fullName evidence="3">Uncharacterized protein</fullName>
    </submittedName>
</protein>
<dbReference type="Proteomes" id="UP000256562">
    <property type="component" value="Unassembled WGS sequence"/>
</dbReference>
<accession>A0A3E0IPB8</accession>
<reference evidence="2 5" key="2">
    <citation type="submission" date="2020-12" db="EMBL/GenBank/DDBJ databases">
        <title>Genomic analysis of Staphylococcus felis from a cat with skin infection.</title>
        <authorList>
            <person name="Aslantas O."/>
            <person name="Keskin O."/>
            <person name="Buyukaltay K."/>
            <person name="Gullu Yucetepe A."/>
        </authorList>
    </citation>
    <scope>NUCLEOTIDE SEQUENCE [LARGE SCALE GENOMIC DNA]</scope>
    <source>
        <strain evidence="2 5">HARRANVET</strain>
    </source>
</reference>
<keyword evidence="1" id="KW-0812">Transmembrane</keyword>
<feature type="transmembrane region" description="Helical" evidence="1">
    <location>
        <begin position="129"/>
        <end position="149"/>
    </location>
</feature>
<evidence type="ECO:0000313" key="4">
    <source>
        <dbReference type="Proteomes" id="UP000256562"/>
    </source>
</evidence>
<keyword evidence="1" id="KW-0472">Membrane</keyword>
<organism evidence="3 4">
    <name type="scientific">Staphylococcus felis</name>
    <dbReference type="NCBI Taxonomy" id="46127"/>
    <lineage>
        <taxon>Bacteria</taxon>
        <taxon>Bacillati</taxon>
        <taxon>Bacillota</taxon>
        <taxon>Bacilli</taxon>
        <taxon>Bacillales</taxon>
        <taxon>Staphylococcaceae</taxon>
        <taxon>Staphylococcus</taxon>
    </lineage>
</organism>
<keyword evidence="1" id="KW-1133">Transmembrane helix</keyword>
<reference evidence="3 4" key="1">
    <citation type="journal article" date="2018" name="Vet. Microbiol.">
        <title>Characterisation of Staphylococcus felis isolated from cats using whole genome sequencing.</title>
        <authorList>
            <person name="Worthing K."/>
            <person name="Pang S."/>
            <person name="Trott D.J."/>
            <person name="Abraham S."/>
            <person name="Coombs G.W."/>
            <person name="Jordan D."/>
            <person name="McIntyre L."/>
            <person name="Davies M.R."/>
            <person name="Norris J."/>
        </authorList>
    </citation>
    <scope>NUCLEOTIDE SEQUENCE [LARGE SCALE GENOMIC DNA]</scope>
    <source>
        <strain evidence="3 4">F9</strain>
    </source>
</reference>
<name>A0A3E0IPB8_9STAP</name>
<evidence type="ECO:0000313" key="3">
    <source>
        <dbReference type="EMBL" id="REH94803.1"/>
    </source>
</evidence>
<dbReference type="EMBL" id="JAEDAQ010000009">
    <property type="protein sequence ID" value="MBH9581048.1"/>
    <property type="molecule type" value="Genomic_DNA"/>
</dbReference>